<dbReference type="Pfam" id="PF00697">
    <property type="entry name" value="PRAI"/>
    <property type="match status" value="1"/>
</dbReference>
<evidence type="ECO:0000256" key="3">
    <source>
        <dbReference type="ARBA" id="ARBA00012572"/>
    </source>
</evidence>
<comment type="pathway">
    <text evidence="2 9">Amino-acid biosynthesis; L-tryptophan biosynthesis; L-tryptophan from chorismate: step 3/5.</text>
</comment>
<protein>
    <recommendedName>
        <fullName evidence="4 9">N-(5'-phosphoribosyl)anthranilate isomerase</fullName>
        <shortName evidence="9">PRAI</shortName>
        <ecNumber evidence="3 9">5.3.1.24</ecNumber>
    </recommendedName>
</protein>
<keyword evidence="5 9" id="KW-0028">Amino-acid biosynthesis</keyword>
<dbReference type="EMBL" id="LXQC01000152">
    <property type="protein sequence ID" value="TFE67588.1"/>
    <property type="molecule type" value="Genomic_DNA"/>
</dbReference>
<dbReference type="GO" id="GO:0000162">
    <property type="term" value="P:L-tryptophan biosynthetic process"/>
    <property type="evidence" value="ECO:0007669"/>
    <property type="project" value="UniProtKB-UniRule"/>
</dbReference>
<name>A0A4Y8P9Y0_9BACT</name>
<dbReference type="PANTHER" id="PTHR42894:SF1">
    <property type="entry name" value="N-(5'-PHOSPHORIBOSYL)ANTHRANILATE ISOMERASE"/>
    <property type="match status" value="1"/>
</dbReference>
<dbReference type="InterPro" id="IPR011060">
    <property type="entry name" value="RibuloseP-bd_barrel"/>
</dbReference>
<evidence type="ECO:0000256" key="5">
    <source>
        <dbReference type="ARBA" id="ARBA00022605"/>
    </source>
</evidence>
<dbReference type="InterPro" id="IPR044643">
    <property type="entry name" value="TrpF_fam"/>
</dbReference>
<evidence type="ECO:0000313" key="12">
    <source>
        <dbReference type="Proteomes" id="UP000297713"/>
    </source>
</evidence>
<dbReference type="GO" id="GO:0004640">
    <property type="term" value="F:phosphoribosylanthranilate isomerase activity"/>
    <property type="evidence" value="ECO:0007669"/>
    <property type="project" value="UniProtKB-UniRule"/>
</dbReference>
<feature type="domain" description="N-(5'phosphoribosyl) anthranilate isomerase (PRAI)" evidence="10">
    <location>
        <begin position="20"/>
        <end position="213"/>
    </location>
</feature>
<dbReference type="AlphaFoldDB" id="A0A4Y8P9Y0"/>
<dbReference type="CDD" id="cd00405">
    <property type="entry name" value="PRAI"/>
    <property type="match status" value="1"/>
</dbReference>
<evidence type="ECO:0000256" key="4">
    <source>
        <dbReference type="ARBA" id="ARBA00022272"/>
    </source>
</evidence>
<keyword evidence="6 9" id="KW-0822">Tryptophan biosynthesis</keyword>
<dbReference type="InterPro" id="IPR001240">
    <property type="entry name" value="PRAI_dom"/>
</dbReference>
<dbReference type="SUPFAM" id="SSF51366">
    <property type="entry name" value="Ribulose-phoshate binding barrel"/>
    <property type="match status" value="1"/>
</dbReference>
<evidence type="ECO:0000259" key="10">
    <source>
        <dbReference type="Pfam" id="PF00697"/>
    </source>
</evidence>
<evidence type="ECO:0000256" key="6">
    <source>
        <dbReference type="ARBA" id="ARBA00022822"/>
    </source>
</evidence>
<organism evidence="11 12">
    <name type="scientific">Methylacidiphilum caldifontis</name>
    <dbReference type="NCBI Taxonomy" id="2795386"/>
    <lineage>
        <taxon>Bacteria</taxon>
        <taxon>Pseudomonadati</taxon>
        <taxon>Verrucomicrobiota</taxon>
        <taxon>Methylacidiphilae</taxon>
        <taxon>Methylacidiphilales</taxon>
        <taxon>Methylacidiphilaceae</taxon>
        <taxon>Methylacidiphilum (ex Ratnadevi et al. 2023)</taxon>
    </lineage>
</organism>
<sequence>MSNSDGTVFDYPIGKAKVWVKICGITSYEDGQLAIEYGADALGFVFYPQSPRYLPLSQASNLLSRLNILKVAVLVNPSLEEVEILKKELPIDLWQLHGEESLALGHRLPRGKIIKALRPPFEQKIKEWADCTFAFLLDSPSEKWGGSGKPFDWGKASLLRQHYSYPFILAGGLNPDNIQRALREVEPFGVDVSSGVEKYPGKKDKKKLLDFIEKCKKPTHPVS</sequence>
<comment type="similarity">
    <text evidence="9">Belongs to the TrpF family.</text>
</comment>
<evidence type="ECO:0000256" key="7">
    <source>
        <dbReference type="ARBA" id="ARBA00023141"/>
    </source>
</evidence>
<dbReference type="InterPro" id="IPR013785">
    <property type="entry name" value="Aldolase_TIM"/>
</dbReference>
<dbReference type="Gene3D" id="3.20.20.70">
    <property type="entry name" value="Aldolase class I"/>
    <property type="match status" value="1"/>
</dbReference>
<accession>A0A4Y8P9Y0</accession>
<comment type="caution">
    <text evidence="11">The sequence shown here is derived from an EMBL/GenBank/DDBJ whole genome shotgun (WGS) entry which is preliminary data.</text>
</comment>
<dbReference type="Proteomes" id="UP000297713">
    <property type="component" value="Unassembled WGS sequence"/>
</dbReference>
<dbReference type="PANTHER" id="PTHR42894">
    <property type="entry name" value="N-(5'-PHOSPHORIBOSYL)ANTHRANILATE ISOMERASE"/>
    <property type="match status" value="1"/>
</dbReference>
<reference evidence="11 12" key="1">
    <citation type="submission" date="2016-05" db="EMBL/GenBank/DDBJ databases">
        <title>Diversity and Homogeneity among Thermoacidophilic Verrucomicrobia Methanotrophs Linked with Geographical Origin.</title>
        <authorList>
            <person name="Erikstad H.-A."/>
            <person name="Smestad N.B."/>
            <person name="Ceballos R.M."/>
            <person name="Birkeland N.-K."/>
        </authorList>
    </citation>
    <scope>NUCLEOTIDE SEQUENCE [LARGE SCALE GENOMIC DNA]</scope>
    <source>
        <strain evidence="11 12">Phi</strain>
    </source>
</reference>
<proteinExistence type="inferred from homology"/>
<dbReference type="EC" id="5.3.1.24" evidence="3 9"/>
<keyword evidence="7 9" id="KW-0057">Aromatic amino acid biosynthesis</keyword>
<evidence type="ECO:0000313" key="11">
    <source>
        <dbReference type="EMBL" id="TFE67588.1"/>
    </source>
</evidence>
<evidence type="ECO:0000256" key="2">
    <source>
        <dbReference type="ARBA" id="ARBA00004664"/>
    </source>
</evidence>
<evidence type="ECO:0000256" key="9">
    <source>
        <dbReference type="HAMAP-Rule" id="MF_00135"/>
    </source>
</evidence>
<comment type="catalytic activity">
    <reaction evidence="1 9">
        <text>N-(5-phospho-beta-D-ribosyl)anthranilate = 1-(2-carboxyphenylamino)-1-deoxy-D-ribulose 5-phosphate</text>
        <dbReference type="Rhea" id="RHEA:21540"/>
        <dbReference type="ChEBI" id="CHEBI:18277"/>
        <dbReference type="ChEBI" id="CHEBI:58613"/>
        <dbReference type="EC" id="5.3.1.24"/>
    </reaction>
</comment>
<dbReference type="OrthoDB" id="9786954at2"/>
<keyword evidence="12" id="KW-1185">Reference proteome</keyword>
<dbReference type="HAMAP" id="MF_00135">
    <property type="entry name" value="PRAI"/>
    <property type="match status" value="1"/>
</dbReference>
<evidence type="ECO:0000256" key="1">
    <source>
        <dbReference type="ARBA" id="ARBA00001164"/>
    </source>
</evidence>
<keyword evidence="8 9" id="KW-0413">Isomerase</keyword>
<dbReference type="UniPathway" id="UPA00035">
    <property type="reaction ID" value="UER00042"/>
</dbReference>
<evidence type="ECO:0000256" key="8">
    <source>
        <dbReference type="ARBA" id="ARBA00023235"/>
    </source>
</evidence>
<gene>
    <name evidence="9" type="primary">trpF</name>
    <name evidence="11" type="ORF">A7Q10_09425</name>
</gene>